<feature type="binding site" evidence="4">
    <location>
        <begin position="134"/>
        <end position="142"/>
    </location>
    <ligand>
        <name>ATP</name>
        <dbReference type="ChEBI" id="CHEBI:30616"/>
    </ligand>
</feature>
<dbReference type="OrthoDB" id="9801938at2"/>
<keyword evidence="5" id="KW-0479">Metal-binding</keyword>
<dbReference type="RefSeq" id="WP_120170377.1">
    <property type="nucleotide sequence ID" value="NZ_MCIB01000036.1"/>
</dbReference>
<evidence type="ECO:0000313" key="7">
    <source>
        <dbReference type="Proteomes" id="UP000284177"/>
    </source>
</evidence>
<evidence type="ECO:0000313" key="6">
    <source>
        <dbReference type="EMBL" id="RKD30087.1"/>
    </source>
</evidence>
<keyword evidence="6" id="KW-0436">Ligase</keyword>
<dbReference type="GO" id="GO:0035999">
    <property type="term" value="P:tetrahydrofolate interconversion"/>
    <property type="evidence" value="ECO:0007669"/>
    <property type="project" value="TreeGrafter"/>
</dbReference>
<dbReference type="Gene3D" id="3.40.50.10420">
    <property type="entry name" value="NagB/RpiA/CoA transferase-like"/>
    <property type="match status" value="1"/>
</dbReference>
<keyword evidence="7" id="KW-1185">Reference proteome</keyword>
<comment type="catalytic activity">
    <reaction evidence="5">
        <text>(6S)-5-formyl-5,6,7,8-tetrahydrofolate + ATP = (6R)-5,10-methenyltetrahydrofolate + ADP + phosphate</text>
        <dbReference type="Rhea" id="RHEA:10488"/>
        <dbReference type="ChEBI" id="CHEBI:30616"/>
        <dbReference type="ChEBI" id="CHEBI:43474"/>
        <dbReference type="ChEBI" id="CHEBI:57455"/>
        <dbReference type="ChEBI" id="CHEBI:57457"/>
        <dbReference type="ChEBI" id="CHEBI:456216"/>
        <dbReference type="EC" id="6.3.3.2"/>
    </reaction>
</comment>
<dbReference type="GO" id="GO:0046872">
    <property type="term" value="F:metal ion binding"/>
    <property type="evidence" value="ECO:0007669"/>
    <property type="project" value="UniProtKB-KW"/>
</dbReference>
<evidence type="ECO:0000256" key="5">
    <source>
        <dbReference type="RuleBase" id="RU361279"/>
    </source>
</evidence>
<dbReference type="NCBIfam" id="TIGR02727">
    <property type="entry name" value="MTHFS_bact"/>
    <property type="match status" value="1"/>
</dbReference>
<keyword evidence="5" id="KW-0460">Magnesium</keyword>
<keyword evidence="2 4" id="KW-0547">Nucleotide-binding</keyword>
<gene>
    <name evidence="6" type="ORF">BET03_05115</name>
</gene>
<evidence type="ECO:0000256" key="2">
    <source>
        <dbReference type="ARBA" id="ARBA00022741"/>
    </source>
</evidence>
<sequence length="194" mass="22361">MEKQKIRNEILTKRKNLSEKDIINKSKKICDLFLSTVLFKKSKNIMAYVDFRNEVKTEHIIKTALSKGKNIFIPITITKTKELLLSQLKDYDNELTKGTYGILEPKEEYIRKSDPDLLDLIIVPGVAFDKRGYRIGYGGGYYDRFLGKLNKEIPKIALAFDVQIVPKIIPDKFDIPVDFIITENAIINCTENRS</sequence>
<evidence type="ECO:0000256" key="4">
    <source>
        <dbReference type="PIRSR" id="PIRSR006806-1"/>
    </source>
</evidence>
<dbReference type="GO" id="GO:0030272">
    <property type="term" value="F:5-formyltetrahydrofolate cyclo-ligase activity"/>
    <property type="evidence" value="ECO:0007669"/>
    <property type="project" value="UniProtKB-EC"/>
</dbReference>
<name>A0A419SXV8_9FIRM</name>
<feature type="binding site" evidence="4">
    <location>
        <position position="49"/>
    </location>
    <ligand>
        <name>substrate</name>
    </ligand>
</feature>
<dbReference type="InterPro" id="IPR024185">
    <property type="entry name" value="FTHF_cligase-like_sf"/>
</dbReference>
<organism evidence="6 7">
    <name type="scientific">Thermohalobacter berrensis</name>
    <dbReference type="NCBI Taxonomy" id="99594"/>
    <lineage>
        <taxon>Bacteria</taxon>
        <taxon>Bacillati</taxon>
        <taxon>Bacillota</taxon>
        <taxon>Tissierellia</taxon>
        <taxon>Tissierellales</taxon>
        <taxon>Thermohalobacteraceae</taxon>
        <taxon>Thermohalobacter</taxon>
    </lineage>
</organism>
<reference evidence="6 7" key="1">
    <citation type="submission" date="2016-08" db="EMBL/GenBank/DDBJ databases">
        <title>Novel Firmicutes and Novel Genomes.</title>
        <authorList>
            <person name="Poppleton D.I."/>
            <person name="Gribaldo S."/>
        </authorList>
    </citation>
    <scope>NUCLEOTIDE SEQUENCE [LARGE SCALE GENOMIC DNA]</scope>
    <source>
        <strain evidence="6 7">CTT3</strain>
    </source>
</reference>
<feature type="binding site" evidence="4">
    <location>
        <position position="54"/>
    </location>
    <ligand>
        <name>substrate</name>
    </ligand>
</feature>
<comment type="similarity">
    <text evidence="1 5">Belongs to the 5-formyltetrahydrofolate cyclo-ligase family.</text>
</comment>
<dbReference type="Pfam" id="PF01812">
    <property type="entry name" value="5-FTHF_cyc-lig"/>
    <property type="match status" value="1"/>
</dbReference>
<accession>A0A419SXV8</accession>
<dbReference type="Proteomes" id="UP000284177">
    <property type="component" value="Unassembled WGS sequence"/>
</dbReference>
<proteinExistence type="inferred from homology"/>
<dbReference type="PANTHER" id="PTHR23407">
    <property type="entry name" value="ATPASE INHIBITOR/5-FORMYLTETRAHYDROFOLATE CYCLO-LIGASE"/>
    <property type="match status" value="1"/>
</dbReference>
<comment type="cofactor">
    <cofactor evidence="5">
        <name>Mg(2+)</name>
        <dbReference type="ChEBI" id="CHEBI:18420"/>
    </cofactor>
</comment>
<dbReference type="SUPFAM" id="SSF100950">
    <property type="entry name" value="NagB/RpiA/CoA transferase-like"/>
    <property type="match status" value="1"/>
</dbReference>
<dbReference type="PANTHER" id="PTHR23407:SF1">
    <property type="entry name" value="5-FORMYLTETRAHYDROFOLATE CYCLO-LIGASE"/>
    <property type="match status" value="1"/>
</dbReference>
<dbReference type="InterPro" id="IPR002698">
    <property type="entry name" value="FTHF_cligase"/>
</dbReference>
<evidence type="ECO:0000256" key="1">
    <source>
        <dbReference type="ARBA" id="ARBA00010638"/>
    </source>
</evidence>
<protein>
    <recommendedName>
        <fullName evidence="5">5-formyltetrahydrofolate cyclo-ligase</fullName>
        <ecNumber evidence="5">6.3.3.2</ecNumber>
    </recommendedName>
</protein>
<dbReference type="InterPro" id="IPR037171">
    <property type="entry name" value="NagB/RpiA_transferase-like"/>
</dbReference>
<dbReference type="GO" id="GO:0005524">
    <property type="term" value="F:ATP binding"/>
    <property type="evidence" value="ECO:0007669"/>
    <property type="project" value="UniProtKB-KW"/>
</dbReference>
<comment type="caution">
    <text evidence="6">The sequence shown here is derived from an EMBL/GenBank/DDBJ whole genome shotgun (WGS) entry which is preliminary data.</text>
</comment>
<dbReference type="AlphaFoldDB" id="A0A419SXV8"/>
<dbReference type="GO" id="GO:0009396">
    <property type="term" value="P:folic acid-containing compound biosynthetic process"/>
    <property type="evidence" value="ECO:0007669"/>
    <property type="project" value="TreeGrafter"/>
</dbReference>
<evidence type="ECO:0000256" key="3">
    <source>
        <dbReference type="ARBA" id="ARBA00022840"/>
    </source>
</evidence>
<keyword evidence="3 4" id="KW-0067">ATP-binding</keyword>
<dbReference type="EC" id="6.3.3.2" evidence="5"/>
<dbReference type="PIRSF" id="PIRSF006806">
    <property type="entry name" value="FTHF_cligase"/>
    <property type="match status" value="1"/>
</dbReference>
<dbReference type="EMBL" id="MCIB01000036">
    <property type="protein sequence ID" value="RKD30087.1"/>
    <property type="molecule type" value="Genomic_DNA"/>
</dbReference>
<feature type="binding site" evidence="4">
    <location>
        <begin position="3"/>
        <end position="7"/>
    </location>
    <ligand>
        <name>ATP</name>
        <dbReference type="ChEBI" id="CHEBI:30616"/>
    </ligand>
</feature>